<evidence type="ECO:0000313" key="2">
    <source>
        <dbReference type="Proteomes" id="UP000076131"/>
    </source>
</evidence>
<dbReference type="STRING" id="416169.RHOFW104T7_02780"/>
<dbReference type="InterPro" id="IPR014729">
    <property type="entry name" value="Rossmann-like_a/b/a_fold"/>
</dbReference>
<gene>
    <name evidence="1" type="ORF">RHOFW104T7_02780</name>
</gene>
<dbReference type="RefSeq" id="WP_039953462.1">
    <property type="nucleotide sequence ID" value="NZ_LVJS01000139.1"/>
</dbReference>
<proteinExistence type="predicted"/>
<sequence>MLNALSVFLAGGDPEGEARAERSFGRQGFFRARRIEWAGGSVVAWGCPGQRQVEDCLVQTSSGTACCVGPLWFRGHFGRRALVALLDEVHAEGSLEEGALRGNFALFLDTGEHTWLLNDAFGFVRIHTSADRRFFSTSWLAACAYLQRVEVDAAAAIEYVLLGASHSCHSVARGVDLLPLGHAQDLRRRRTWQRFPDGFGLHDAGFVSLDAAVGAITEQLHTVSNEVAAAFPGRVNAALSGGFDSRLIVAGLLAAGMQPRLFVYGDADSSDVVIARAVAVAADLELEAIDKGVVDHDLPVPDLESLEQSVLFFDGLPNDGIDDPGADRRTRLQQTAGGCIALNGGGGEIFRNFFHLPDCAFSARDIVRAFYRGFSRGVFREPEGLANYEARLAASIRNIVGMSPAGNERLSRAQVELLYPLFRCHYWMGVNNSVAVRHGYYATPLVDLASVRLALRVPLRWKNAGALESRLVAALHPAIAAEPSAYGFRFDVGPGWRARLAEWTACARPVRLRPLINATRRHLRKARVAPALLQRYRALLPGEWRMDQLLDLTQLVDDRALGRALAVEVVWRRIL</sequence>
<comment type="caution">
    <text evidence="1">The sequence shown here is derived from an EMBL/GenBank/DDBJ whole genome shotgun (WGS) entry which is preliminary data.</text>
</comment>
<keyword evidence="2" id="KW-1185">Reference proteome</keyword>
<organism evidence="1 2">
    <name type="scientific">Rhodanobacter thiooxydans</name>
    <dbReference type="NCBI Taxonomy" id="416169"/>
    <lineage>
        <taxon>Bacteria</taxon>
        <taxon>Pseudomonadati</taxon>
        <taxon>Pseudomonadota</taxon>
        <taxon>Gammaproteobacteria</taxon>
        <taxon>Lysobacterales</taxon>
        <taxon>Rhodanobacteraceae</taxon>
        <taxon>Rhodanobacter</taxon>
    </lineage>
</organism>
<dbReference type="Proteomes" id="UP000076131">
    <property type="component" value="Unassembled WGS sequence"/>
</dbReference>
<dbReference type="eggNOG" id="COG0367">
    <property type="taxonomic scope" value="Bacteria"/>
</dbReference>
<dbReference type="EMBL" id="LVJS01000139">
    <property type="protein sequence ID" value="KZC22037.1"/>
    <property type="molecule type" value="Genomic_DNA"/>
</dbReference>
<dbReference type="Gene3D" id="3.40.50.620">
    <property type="entry name" value="HUPs"/>
    <property type="match status" value="1"/>
</dbReference>
<evidence type="ECO:0000313" key="1">
    <source>
        <dbReference type="EMBL" id="KZC22037.1"/>
    </source>
</evidence>
<accession>A0A154QE19</accession>
<dbReference type="SUPFAM" id="SSF52402">
    <property type="entry name" value="Adenine nucleotide alpha hydrolases-like"/>
    <property type="match status" value="1"/>
</dbReference>
<dbReference type="AlphaFoldDB" id="A0A154QE19"/>
<reference evidence="1 2" key="1">
    <citation type="journal article" date="2016" name="MBio">
        <title>Lateral Gene Transfer in a Heavy Metal-Contaminated-Groundwater Microbial Community.</title>
        <authorList>
            <person name="Hemme C.L."/>
            <person name="Green S.J."/>
            <person name="Rishishwar L."/>
            <person name="Prakash O."/>
            <person name="Pettenato A."/>
            <person name="Chakraborty R."/>
            <person name="Deutschbauer A.M."/>
            <person name="Van Nostrand J.D."/>
            <person name="Wu L."/>
            <person name="He Z."/>
            <person name="Jordan I.K."/>
            <person name="Hazen T.C."/>
            <person name="Arkin A.P."/>
            <person name="Kostka J.E."/>
            <person name="Zhou J."/>
        </authorList>
    </citation>
    <scope>NUCLEOTIDE SEQUENCE [LARGE SCALE GENOMIC DNA]</scope>
    <source>
        <strain evidence="1 2">FW104-T7</strain>
    </source>
</reference>
<name>A0A154QE19_9GAMM</name>
<protein>
    <submittedName>
        <fullName evidence="1">Asparagine synthase</fullName>
    </submittedName>
</protein>